<accession>A0A8I6R9M9</accession>
<dbReference type="GeneID" id="106662315"/>
<evidence type="ECO:0000313" key="4">
    <source>
        <dbReference type="EnsemblMetazoa" id="XP_014241822.1"/>
    </source>
</evidence>
<dbReference type="Pfam" id="PF13772">
    <property type="entry name" value="AIG2_2"/>
    <property type="match status" value="1"/>
</dbReference>
<dbReference type="PANTHER" id="PTHR12935">
    <property type="entry name" value="GAMMA-GLUTAMYLCYCLOTRANSFERASE"/>
    <property type="match status" value="1"/>
</dbReference>
<organism evidence="4 5">
    <name type="scientific">Cimex lectularius</name>
    <name type="common">Bed bug</name>
    <name type="synonym">Acanthia lectularia</name>
    <dbReference type="NCBI Taxonomy" id="79782"/>
    <lineage>
        <taxon>Eukaryota</taxon>
        <taxon>Metazoa</taxon>
        <taxon>Ecdysozoa</taxon>
        <taxon>Arthropoda</taxon>
        <taxon>Hexapoda</taxon>
        <taxon>Insecta</taxon>
        <taxon>Pterygota</taxon>
        <taxon>Neoptera</taxon>
        <taxon>Paraneoptera</taxon>
        <taxon>Hemiptera</taxon>
        <taxon>Heteroptera</taxon>
        <taxon>Panheteroptera</taxon>
        <taxon>Cimicomorpha</taxon>
        <taxon>Cimicidae</taxon>
        <taxon>Cimex</taxon>
    </lineage>
</organism>
<dbReference type="EnsemblMetazoa" id="XM_014386336.1">
    <property type="protein sequence ID" value="XP_014241822.1"/>
    <property type="gene ID" value="LOC106662315"/>
</dbReference>
<proteinExistence type="predicted"/>
<feature type="binding site" evidence="3">
    <location>
        <position position="138"/>
    </location>
    <ligand>
        <name>substrate</name>
    </ligand>
</feature>
<evidence type="ECO:0000256" key="1">
    <source>
        <dbReference type="ARBA" id="ARBA00012346"/>
    </source>
</evidence>
<dbReference type="OrthoDB" id="2924818at2759"/>
<dbReference type="AlphaFoldDB" id="A0A8I6R9M9"/>
<dbReference type="SUPFAM" id="SSF110857">
    <property type="entry name" value="Gamma-glutamyl cyclotransferase-like"/>
    <property type="match status" value="1"/>
</dbReference>
<dbReference type="RefSeq" id="XP_014241822.1">
    <property type="nucleotide sequence ID" value="XM_014386336.1"/>
</dbReference>
<protein>
    <recommendedName>
        <fullName evidence="1">gamma-glutamylcyclotransferase</fullName>
        <ecNumber evidence="1">4.3.2.9</ecNumber>
    </recommendedName>
</protein>
<evidence type="ECO:0000256" key="2">
    <source>
        <dbReference type="ARBA" id="ARBA00023239"/>
    </source>
</evidence>
<dbReference type="InterPro" id="IPR036568">
    <property type="entry name" value="GGCT-like_sf"/>
</dbReference>
<dbReference type="EC" id="4.3.2.9" evidence="1"/>
<evidence type="ECO:0000313" key="5">
    <source>
        <dbReference type="Proteomes" id="UP000494040"/>
    </source>
</evidence>
<name>A0A8I6R9M9_CIMLE</name>
<dbReference type="InterPro" id="IPR017939">
    <property type="entry name" value="G-Glutamylcylcotransferase"/>
</dbReference>
<dbReference type="CDD" id="cd06661">
    <property type="entry name" value="GGCT_like"/>
    <property type="match status" value="1"/>
</dbReference>
<keyword evidence="5" id="KW-1185">Reference proteome</keyword>
<dbReference type="GO" id="GO:0003839">
    <property type="term" value="F:gamma-glutamylcyclotransferase activity"/>
    <property type="evidence" value="ECO:0007669"/>
    <property type="project" value="UniProtKB-EC"/>
</dbReference>
<sequence>MSRTFFYFAYCTNMLSNRMECCVGKNVRRVRSAKLEDYKLMFGQFSPIYYGTLPTIVKECDCQVWGSLWEVPECLKPKLDELMGVPSKIYKPLTVMMQSEKSRGGLFEAYTYQLNETPAKPDTINGLWKMKFRPSKIYHDDLIEGAEEACLPVYYRRWIRQIPNNGYTGSVKPDLEDNSEL</sequence>
<keyword evidence="2" id="KW-0456">Lyase</keyword>
<dbReference type="InterPro" id="IPR013024">
    <property type="entry name" value="GGCT-like"/>
</dbReference>
<dbReference type="Proteomes" id="UP000494040">
    <property type="component" value="Unassembled WGS sequence"/>
</dbReference>
<reference evidence="4" key="1">
    <citation type="submission" date="2022-01" db="UniProtKB">
        <authorList>
            <consortium name="EnsemblMetazoa"/>
        </authorList>
    </citation>
    <scope>IDENTIFICATION</scope>
</reference>
<dbReference type="KEGG" id="clec:106662315"/>
<evidence type="ECO:0000256" key="3">
    <source>
        <dbReference type="PIRSR" id="PIRSR617939-2"/>
    </source>
</evidence>
<dbReference type="Gene3D" id="3.10.490.10">
    <property type="entry name" value="Gamma-glutamyl cyclotransferase-like"/>
    <property type="match status" value="1"/>
</dbReference>
<dbReference type="PANTHER" id="PTHR12935:SF0">
    <property type="entry name" value="GAMMA-GLUTAMYLCYCLOTRANSFERASE"/>
    <property type="match status" value="1"/>
</dbReference>